<evidence type="ECO:0000313" key="5">
    <source>
        <dbReference type="Proteomes" id="UP001168540"/>
    </source>
</evidence>
<evidence type="ECO:0000256" key="1">
    <source>
        <dbReference type="ARBA" id="ARBA00022729"/>
    </source>
</evidence>
<comment type="caution">
    <text evidence="4">The sequence shown here is derived from an EMBL/GenBank/DDBJ whole genome shotgun (WGS) entry which is preliminary data.</text>
</comment>
<dbReference type="InterPro" id="IPR005632">
    <property type="entry name" value="Chaperone_Skp"/>
</dbReference>
<protein>
    <submittedName>
        <fullName evidence="4">OmpH family outer membrane protein</fullName>
    </submittedName>
</protein>
<dbReference type="Gene3D" id="3.30.910.20">
    <property type="entry name" value="Skp domain"/>
    <property type="match status" value="1"/>
</dbReference>
<name>A0ABT7XNR2_9NEIS</name>
<dbReference type="PANTHER" id="PTHR35089:SF1">
    <property type="entry name" value="CHAPERONE PROTEIN SKP"/>
    <property type="match status" value="1"/>
</dbReference>
<gene>
    <name evidence="4" type="ORF">QU481_10805</name>
</gene>
<sequence length="165" mass="19080">MRFAFAGAGLLVAALAALPSAASAADFKLGYINTERIFREAAPAVAIQKKLEKEFAPRRDELKKMEARAKELETQLSRSNLPVDDRKKYDREYASLDRDYRARAREMAEDYNQRRNEEFASVQERANRIVKQIAEKDQYDLILQDSVYVNPKYDLTSRILKELDK</sequence>
<dbReference type="Proteomes" id="UP001168540">
    <property type="component" value="Unassembled WGS sequence"/>
</dbReference>
<evidence type="ECO:0000313" key="4">
    <source>
        <dbReference type="EMBL" id="MDN0075380.1"/>
    </source>
</evidence>
<comment type="similarity">
    <text evidence="2">Belongs to the skp family.</text>
</comment>
<dbReference type="SMART" id="SM00935">
    <property type="entry name" value="OmpH"/>
    <property type="match status" value="1"/>
</dbReference>
<dbReference type="InterPro" id="IPR024930">
    <property type="entry name" value="Skp_dom_sf"/>
</dbReference>
<feature type="chain" id="PRO_5046351846" evidence="3">
    <location>
        <begin position="25"/>
        <end position="165"/>
    </location>
</feature>
<reference evidence="4" key="1">
    <citation type="submission" date="2023-06" db="EMBL/GenBank/DDBJ databases">
        <authorList>
            <person name="Zhang S."/>
        </authorList>
    </citation>
    <scope>NUCLEOTIDE SEQUENCE</scope>
    <source>
        <strain evidence="4">SG2303</strain>
    </source>
</reference>
<dbReference type="SUPFAM" id="SSF111384">
    <property type="entry name" value="OmpH-like"/>
    <property type="match status" value="1"/>
</dbReference>
<dbReference type="PANTHER" id="PTHR35089">
    <property type="entry name" value="CHAPERONE PROTEIN SKP"/>
    <property type="match status" value="1"/>
</dbReference>
<evidence type="ECO:0000256" key="2">
    <source>
        <dbReference type="PIRNR" id="PIRNR002094"/>
    </source>
</evidence>
<organism evidence="4 5">
    <name type="scientific">Crenobacter oryzisoli</name>
    <dbReference type="NCBI Taxonomy" id="3056844"/>
    <lineage>
        <taxon>Bacteria</taxon>
        <taxon>Pseudomonadati</taxon>
        <taxon>Pseudomonadota</taxon>
        <taxon>Betaproteobacteria</taxon>
        <taxon>Neisseriales</taxon>
        <taxon>Neisseriaceae</taxon>
        <taxon>Crenobacter</taxon>
    </lineage>
</organism>
<feature type="signal peptide" evidence="3">
    <location>
        <begin position="1"/>
        <end position="24"/>
    </location>
</feature>
<accession>A0ABT7XNR2</accession>
<evidence type="ECO:0000256" key="3">
    <source>
        <dbReference type="SAM" id="SignalP"/>
    </source>
</evidence>
<dbReference type="EMBL" id="JAUEDK010000016">
    <property type="protein sequence ID" value="MDN0075380.1"/>
    <property type="molecule type" value="Genomic_DNA"/>
</dbReference>
<dbReference type="Pfam" id="PF03938">
    <property type="entry name" value="OmpH"/>
    <property type="match status" value="1"/>
</dbReference>
<dbReference type="RefSeq" id="WP_289829988.1">
    <property type="nucleotide sequence ID" value="NZ_JAUEDK010000016.1"/>
</dbReference>
<dbReference type="PIRSF" id="PIRSF002094">
    <property type="entry name" value="OMP26_Skp"/>
    <property type="match status" value="1"/>
</dbReference>
<keyword evidence="5" id="KW-1185">Reference proteome</keyword>
<keyword evidence="1 3" id="KW-0732">Signal</keyword>
<proteinExistence type="inferred from homology"/>